<dbReference type="PROSITE" id="PS50042">
    <property type="entry name" value="CNMP_BINDING_3"/>
    <property type="match status" value="1"/>
</dbReference>
<evidence type="ECO:0000313" key="7">
    <source>
        <dbReference type="Proteomes" id="UP000191056"/>
    </source>
</evidence>
<dbReference type="InterPro" id="IPR036390">
    <property type="entry name" value="WH_DNA-bd_sf"/>
</dbReference>
<sequence length="230" mass="26253">MKNITKEQLGDLEIFNSLSNITLEKLINLGETKNYKVGSHIFRDKENVNTLYVVMSGNVSLYKLNESGQKRVIFILGKGKMINDVIIQDLPTSINCEIFEDAKILSYDKNAFLKLMEGDFNLTKNIMGSLAMKVRRLYRQLKNATGVIRMEKRLAAKLWKLSKDYGVESDSGVIINMNISVTYLADLLGSKRETISRSLKILLNENLIEYENKKIKVISQEKLSDFFKAP</sequence>
<dbReference type="STRING" id="225345.CLCHR_17520"/>
<evidence type="ECO:0000313" key="6">
    <source>
        <dbReference type="EMBL" id="OPJ63157.1"/>
    </source>
</evidence>
<dbReference type="InterPro" id="IPR014710">
    <property type="entry name" value="RmlC-like_jellyroll"/>
</dbReference>
<dbReference type="GO" id="GO:0003677">
    <property type="term" value="F:DNA binding"/>
    <property type="evidence" value="ECO:0007669"/>
    <property type="project" value="UniProtKB-KW"/>
</dbReference>
<evidence type="ECO:0000256" key="1">
    <source>
        <dbReference type="ARBA" id="ARBA00023015"/>
    </source>
</evidence>
<reference evidence="6 7" key="1">
    <citation type="submission" date="2017-03" db="EMBL/GenBank/DDBJ databases">
        <title>Genome sequence of Clostridium chromiireducens DSM 23318.</title>
        <authorList>
            <person name="Poehlein A."/>
            <person name="Daniel R."/>
        </authorList>
    </citation>
    <scope>NUCLEOTIDE SEQUENCE [LARGE SCALE GENOMIC DNA]</scope>
    <source>
        <strain evidence="6 7">DSM 23318</strain>
    </source>
</reference>
<feature type="domain" description="Cyclic nucleotide-binding" evidence="4">
    <location>
        <begin position="14"/>
        <end position="133"/>
    </location>
</feature>
<dbReference type="SUPFAM" id="SSF51206">
    <property type="entry name" value="cAMP-binding domain-like"/>
    <property type="match status" value="1"/>
</dbReference>
<dbReference type="InterPro" id="IPR018490">
    <property type="entry name" value="cNMP-bd_dom_sf"/>
</dbReference>
<feature type="domain" description="HTH crp-type" evidence="5">
    <location>
        <begin position="148"/>
        <end position="221"/>
    </location>
</feature>
<comment type="caution">
    <text evidence="6">The sequence shown here is derived from an EMBL/GenBank/DDBJ whole genome shotgun (WGS) entry which is preliminary data.</text>
</comment>
<dbReference type="RefSeq" id="WP_079439314.1">
    <property type="nucleotide sequence ID" value="NZ_JBLZIA010000018.1"/>
</dbReference>
<dbReference type="InterPro" id="IPR036388">
    <property type="entry name" value="WH-like_DNA-bd_sf"/>
</dbReference>
<dbReference type="Pfam" id="PF13545">
    <property type="entry name" value="HTH_Crp_2"/>
    <property type="match status" value="1"/>
</dbReference>
<dbReference type="Gene3D" id="2.60.120.10">
    <property type="entry name" value="Jelly Rolls"/>
    <property type="match status" value="1"/>
</dbReference>
<organism evidence="6 7">
    <name type="scientific">Clostridium chromiireducens</name>
    <dbReference type="NCBI Taxonomy" id="225345"/>
    <lineage>
        <taxon>Bacteria</taxon>
        <taxon>Bacillati</taxon>
        <taxon>Bacillota</taxon>
        <taxon>Clostridia</taxon>
        <taxon>Eubacteriales</taxon>
        <taxon>Clostridiaceae</taxon>
        <taxon>Clostridium</taxon>
    </lineage>
</organism>
<protein>
    <submittedName>
        <fullName evidence="6">cAMP receptor protein</fullName>
    </submittedName>
</protein>
<proteinExistence type="predicted"/>
<evidence type="ECO:0000259" key="4">
    <source>
        <dbReference type="PROSITE" id="PS50042"/>
    </source>
</evidence>
<dbReference type="EMBL" id="MZGT01000019">
    <property type="protein sequence ID" value="OPJ63157.1"/>
    <property type="molecule type" value="Genomic_DNA"/>
</dbReference>
<dbReference type="AlphaFoldDB" id="A0A1V4IUP7"/>
<dbReference type="PROSITE" id="PS51063">
    <property type="entry name" value="HTH_CRP_2"/>
    <property type="match status" value="1"/>
</dbReference>
<dbReference type="SMART" id="SM00100">
    <property type="entry name" value="cNMP"/>
    <property type="match status" value="1"/>
</dbReference>
<evidence type="ECO:0000259" key="5">
    <source>
        <dbReference type="PROSITE" id="PS51063"/>
    </source>
</evidence>
<keyword evidence="1" id="KW-0805">Transcription regulation</keyword>
<dbReference type="Gene3D" id="1.10.10.10">
    <property type="entry name" value="Winged helix-like DNA-binding domain superfamily/Winged helix DNA-binding domain"/>
    <property type="match status" value="1"/>
</dbReference>
<gene>
    <name evidence="6" type="primary">crp_1</name>
    <name evidence="6" type="ORF">CLCHR_17520</name>
</gene>
<evidence type="ECO:0000256" key="2">
    <source>
        <dbReference type="ARBA" id="ARBA00023125"/>
    </source>
</evidence>
<dbReference type="CDD" id="cd00038">
    <property type="entry name" value="CAP_ED"/>
    <property type="match status" value="1"/>
</dbReference>
<dbReference type="Pfam" id="PF00027">
    <property type="entry name" value="cNMP_binding"/>
    <property type="match status" value="1"/>
</dbReference>
<keyword evidence="7" id="KW-1185">Reference proteome</keyword>
<dbReference type="Proteomes" id="UP000191056">
    <property type="component" value="Unassembled WGS sequence"/>
</dbReference>
<dbReference type="OrthoDB" id="1706474at2"/>
<keyword evidence="2" id="KW-0238">DNA-binding</keyword>
<dbReference type="InterPro" id="IPR000595">
    <property type="entry name" value="cNMP-bd_dom"/>
</dbReference>
<evidence type="ECO:0000256" key="3">
    <source>
        <dbReference type="ARBA" id="ARBA00023163"/>
    </source>
</evidence>
<dbReference type="SUPFAM" id="SSF46785">
    <property type="entry name" value="Winged helix' DNA-binding domain"/>
    <property type="match status" value="1"/>
</dbReference>
<keyword evidence="3" id="KW-0804">Transcription</keyword>
<accession>A0A1V4IUP7</accession>
<dbReference type="InterPro" id="IPR012318">
    <property type="entry name" value="HTH_CRP"/>
</dbReference>
<name>A0A1V4IUP7_9CLOT</name>
<dbReference type="GO" id="GO:0006355">
    <property type="term" value="P:regulation of DNA-templated transcription"/>
    <property type="evidence" value="ECO:0007669"/>
    <property type="project" value="InterPro"/>
</dbReference>
<dbReference type="SMART" id="SM00419">
    <property type="entry name" value="HTH_CRP"/>
    <property type="match status" value="1"/>
</dbReference>
<keyword evidence="6" id="KW-0675">Receptor</keyword>